<evidence type="ECO:0000256" key="9">
    <source>
        <dbReference type="RuleBase" id="RU363032"/>
    </source>
</evidence>
<keyword evidence="13" id="KW-1185">Reference proteome</keyword>
<dbReference type="Gene3D" id="1.10.3720.10">
    <property type="entry name" value="MetI-like"/>
    <property type="match status" value="1"/>
</dbReference>
<dbReference type="NCBIfam" id="TIGR02141">
    <property type="entry name" value="modB_ABC"/>
    <property type="match status" value="1"/>
</dbReference>
<evidence type="ECO:0000256" key="4">
    <source>
        <dbReference type="ARBA" id="ARBA00022475"/>
    </source>
</evidence>
<evidence type="ECO:0000313" key="12">
    <source>
        <dbReference type="EMBL" id="BAY57407.1"/>
    </source>
</evidence>
<comment type="similarity">
    <text evidence="2 10">Belongs to the binding-protein-dependent transport system permease family. CysTW subfamily.</text>
</comment>
<dbReference type="PANTHER" id="PTHR30183:SF3">
    <property type="entry name" value="MOLYBDENUM TRANSPORT SYSTEM PERMEASE PROTEIN MODB"/>
    <property type="match status" value="1"/>
</dbReference>
<dbReference type="SUPFAM" id="SSF161098">
    <property type="entry name" value="MetI-like"/>
    <property type="match status" value="1"/>
</dbReference>
<feature type="domain" description="ABC transmembrane type-1" evidence="11">
    <location>
        <begin position="6"/>
        <end position="206"/>
    </location>
</feature>
<evidence type="ECO:0000256" key="5">
    <source>
        <dbReference type="ARBA" id="ARBA00022505"/>
    </source>
</evidence>
<comment type="function">
    <text evidence="10">Part of the binding-protein-dependent transport system for molybdenum; probably responsible for the translocation of the substrate across the membrane.</text>
</comment>
<evidence type="ECO:0000256" key="3">
    <source>
        <dbReference type="ARBA" id="ARBA00022448"/>
    </source>
</evidence>
<proteinExistence type="inferred from homology"/>
<comment type="subcellular location">
    <subcellularLocation>
        <location evidence="1 9">Cell membrane</location>
        <topology evidence="1 9">Multi-pass membrane protein</topology>
    </subcellularLocation>
</comment>
<keyword evidence="6 9" id="KW-0812">Transmembrane</keyword>
<sequence length="233" mass="25529">MNLSPYLLSIQVTIVATLLILMVGLGAAIVLARVRFPGETIVSTILNLPLVLPPSVVGFYLLMAFGRGSPLYEWFGIDILFTWQAAAIASAIVALPLMIESSRSAIASIHPELEAVARTLGSSELEVLWRVTLPMAKPGILAGFILSVARAMGEFGATLMVAASIPGRTQTLPLAIYDAVQNQEYDRAHQMVAVMTLWTFFLLLWARRLEHSNRRSRYAVVRKHPKTTNELSA</sequence>
<dbReference type="GO" id="GO:0005886">
    <property type="term" value="C:plasma membrane"/>
    <property type="evidence" value="ECO:0007669"/>
    <property type="project" value="UniProtKB-SubCell"/>
</dbReference>
<keyword evidence="7 9" id="KW-1133">Transmembrane helix</keyword>
<feature type="transmembrane region" description="Helical" evidence="9">
    <location>
        <begin position="74"/>
        <end position="99"/>
    </location>
</feature>
<dbReference type="PROSITE" id="PS50928">
    <property type="entry name" value="ABC_TM1"/>
    <property type="match status" value="1"/>
</dbReference>
<dbReference type="InterPro" id="IPR011867">
    <property type="entry name" value="ModB_ABC"/>
</dbReference>
<protein>
    <recommendedName>
        <fullName evidence="10">Molybdenum transport system permease</fullName>
    </recommendedName>
</protein>
<reference evidence="12 13" key="1">
    <citation type="submission" date="2017-06" db="EMBL/GenBank/DDBJ databases">
        <title>Genome sequencing of cyanobaciteial culture collection at National Institute for Environmental Studies (NIES).</title>
        <authorList>
            <person name="Hirose Y."/>
            <person name="Shimura Y."/>
            <person name="Fujisawa T."/>
            <person name="Nakamura Y."/>
            <person name="Kawachi M."/>
        </authorList>
    </citation>
    <scope>NUCLEOTIDE SEQUENCE [LARGE SCALE GENOMIC DNA]</scope>
    <source>
        <strain evidence="12 13">NIES-2135</strain>
    </source>
</reference>
<feature type="transmembrane region" description="Helical" evidence="9">
    <location>
        <begin position="6"/>
        <end position="32"/>
    </location>
</feature>
<dbReference type="InterPro" id="IPR000515">
    <property type="entry name" value="MetI-like"/>
</dbReference>
<keyword evidence="8 9" id="KW-0472">Membrane</keyword>
<dbReference type="InterPro" id="IPR035906">
    <property type="entry name" value="MetI-like_sf"/>
</dbReference>
<evidence type="ECO:0000256" key="2">
    <source>
        <dbReference type="ARBA" id="ARBA00007069"/>
    </source>
</evidence>
<feature type="transmembrane region" description="Helical" evidence="9">
    <location>
        <begin position="44"/>
        <end position="62"/>
    </location>
</feature>
<dbReference type="Proteomes" id="UP000217895">
    <property type="component" value="Chromosome"/>
</dbReference>
<dbReference type="AlphaFoldDB" id="A0A1Z4JLD5"/>
<evidence type="ECO:0000256" key="7">
    <source>
        <dbReference type="ARBA" id="ARBA00022989"/>
    </source>
</evidence>
<dbReference type="CDD" id="cd06261">
    <property type="entry name" value="TM_PBP2"/>
    <property type="match status" value="1"/>
</dbReference>
<name>A0A1Z4JLD5_LEPBY</name>
<keyword evidence="3 9" id="KW-0813">Transport</keyword>
<keyword evidence="4 10" id="KW-1003">Cell membrane</keyword>
<feature type="transmembrane region" description="Helical" evidence="9">
    <location>
        <begin position="188"/>
        <end position="206"/>
    </location>
</feature>
<feature type="transmembrane region" description="Helical" evidence="9">
    <location>
        <begin position="140"/>
        <end position="165"/>
    </location>
</feature>
<keyword evidence="5 10" id="KW-0500">Molybdenum</keyword>
<dbReference type="PANTHER" id="PTHR30183">
    <property type="entry name" value="MOLYBDENUM TRANSPORT SYSTEM PERMEASE PROTEIN MODB"/>
    <property type="match status" value="1"/>
</dbReference>
<dbReference type="EMBL" id="AP018203">
    <property type="protein sequence ID" value="BAY57407.1"/>
    <property type="molecule type" value="Genomic_DNA"/>
</dbReference>
<evidence type="ECO:0000256" key="10">
    <source>
        <dbReference type="RuleBase" id="RU365097"/>
    </source>
</evidence>
<evidence type="ECO:0000256" key="8">
    <source>
        <dbReference type="ARBA" id="ARBA00023136"/>
    </source>
</evidence>
<gene>
    <name evidence="12" type="ORF">NIES2135_42720</name>
</gene>
<organism evidence="12 13">
    <name type="scientific">Leptolyngbya boryana NIES-2135</name>
    <dbReference type="NCBI Taxonomy" id="1973484"/>
    <lineage>
        <taxon>Bacteria</taxon>
        <taxon>Bacillati</taxon>
        <taxon>Cyanobacteriota</taxon>
        <taxon>Cyanophyceae</taxon>
        <taxon>Leptolyngbyales</taxon>
        <taxon>Leptolyngbyaceae</taxon>
        <taxon>Leptolyngbya group</taxon>
        <taxon>Leptolyngbya</taxon>
    </lineage>
</organism>
<evidence type="ECO:0000256" key="1">
    <source>
        <dbReference type="ARBA" id="ARBA00004651"/>
    </source>
</evidence>
<evidence type="ECO:0000256" key="6">
    <source>
        <dbReference type="ARBA" id="ARBA00022692"/>
    </source>
</evidence>
<dbReference type="Pfam" id="PF00528">
    <property type="entry name" value="BPD_transp_1"/>
    <property type="match status" value="1"/>
</dbReference>
<accession>A0A1Z4JLD5</accession>
<evidence type="ECO:0000313" key="13">
    <source>
        <dbReference type="Proteomes" id="UP000217895"/>
    </source>
</evidence>
<dbReference type="GO" id="GO:0015098">
    <property type="term" value="F:molybdate ion transmembrane transporter activity"/>
    <property type="evidence" value="ECO:0007669"/>
    <property type="project" value="UniProtKB-UniRule"/>
</dbReference>
<evidence type="ECO:0000259" key="11">
    <source>
        <dbReference type="PROSITE" id="PS50928"/>
    </source>
</evidence>